<keyword evidence="8" id="KW-0406">Ion transport</keyword>
<keyword evidence="3" id="KW-0633">Potassium transport</keyword>
<reference evidence="15" key="1">
    <citation type="journal article" date="2019" name="Int. J. Syst. Evol. Microbiol.">
        <title>The Global Catalogue of Microorganisms (GCM) 10K type strain sequencing project: providing services to taxonomists for standard genome sequencing and annotation.</title>
        <authorList>
            <consortium name="The Broad Institute Genomics Platform"/>
            <consortium name="The Broad Institute Genome Sequencing Center for Infectious Disease"/>
            <person name="Wu L."/>
            <person name="Ma J."/>
        </authorList>
    </citation>
    <scope>NUCLEOTIDE SEQUENCE [LARGE SCALE GENOMIC DNA]</scope>
    <source>
        <strain evidence="15">TISTR 1571</strain>
    </source>
</reference>
<keyword evidence="9 12" id="KW-0472">Membrane</keyword>
<evidence type="ECO:0000256" key="12">
    <source>
        <dbReference type="SAM" id="Phobius"/>
    </source>
</evidence>
<protein>
    <submittedName>
        <fullName evidence="14">Potassium channel family protein</fullName>
    </submittedName>
</protein>
<comment type="catalytic activity">
    <reaction evidence="11">
        <text>K(+)(in) = K(+)(out)</text>
        <dbReference type="Rhea" id="RHEA:29463"/>
        <dbReference type="ChEBI" id="CHEBI:29103"/>
    </reaction>
</comment>
<keyword evidence="4 12" id="KW-0812">Transmembrane</keyword>
<dbReference type="Gene3D" id="3.40.50.720">
    <property type="entry name" value="NAD(P)-binding Rossmann-like Domain"/>
    <property type="match status" value="1"/>
</dbReference>
<dbReference type="PANTHER" id="PTHR10027">
    <property type="entry name" value="CALCIUM-ACTIVATED POTASSIUM CHANNEL ALPHA CHAIN"/>
    <property type="match status" value="1"/>
</dbReference>
<dbReference type="InterPro" id="IPR047871">
    <property type="entry name" value="K_chnl_Slo-like"/>
</dbReference>
<keyword evidence="5" id="KW-0631">Potassium channel</keyword>
<comment type="caution">
    <text evidence="14">The sequence shown here is derived from an EMBL/GenBank/DDBJ whole genome shotgun (WGS) entry which is preliminary data.</text>
</comment>
<evidence type="ECO:0000256" key="11">
    <source>
        <dbReference type="ARBA" id="ARBA00034430"/>
    </source>
</evidence>
<evidence type="ECO:0000313" key="14">
    <source>
        <dbReference type="EMBL" id="MFD2637294.1"/>
    </source>
</evidence>
<evidence type="ECO:0000256" key="4">
    <source>
        <dbReference type="ARBA" id="ARBA00022692"/>
    </source>
</evidence>
<keyword evidence="10 14" id="KW-0407">Ion channel</keyword>
<dbReference type="Pfam" id="PF07885">
    <property type="entry name" value="Ion_trans_2"/>
    <property type="match status" value="1"/>
</dbReference>
<gene>
    <name evidence="14" type="ORF">ACFSW4_00150</name>
</gene>
<keyword evidence="7 12" id="KW-1133">Transmembrane helix</keyword>
<dbReference type="InterPro" id="IPR036291">
    <property type="entry name" value="NAD(P)-bd_dom_sf"/>
</dbReference>
<evidence type="ECO:0000256" key="8">
    <source>
        <dbReference type="ARBA" id="ARBA00023065"/>
    </source>
</evidence>
<feature type="domain" description="RCK N-terminal" evidence="13">
    <location>
        <begin position="115"/>
        <end position="245"/>
    </location>
</feature>
<organism evidence="14 15">
    <name type="scientific">Piscibacillus salipiscarius</name>
    <dbReference type="NCBI Taxonomy" id="299480"/>
    <lineage>
        <taxon>Bacteria</taxon>
        <taxon>Bacillati</taxon>
        <taxon>Bacillota</taxon>
        <taxon>Bacilli</taxon>
        <taxon>Bacillales</taxon>
        <taxon>Bacillaceae</taxon>
        <taxon>Piscibacillus</taxon>
    </lineage>
</organism>
<evidence type="ECO:0000256" key="5">
    <source>
        <dbReference type="ARBA" id="ARBA00022826"/>
    </source>
</evidence>
<dbReference type="PROSITE" id="PS51201">
    <property type="entry name" value="RCK_N"/>
    <property type="match status" value="1"/>
</dbReference>
<evidence type="ECO:0000256" key="3">
    <source>
        <dbReference type="ARBA" id="ARBA00022538"/>
    </source>
</evidence>
<evidence type="ECO:0000256" key="6">
    <source>
        <dbReference type="ARBA" id="ARBA00022958"/>
    </source>
</evidence>
<feature type="transmembrane region" description="Helical" evidence="12">
    <location>
        <begin position="73"/>
        <end position="95"/>
    </location>
</feature>
<dbReference type="GO" id="GO:0034220">
    <property type="term" value="P:monoatomic ion transmembrane transport"/>
    <property type="evidence" value="ECO:0007669"/>
    <property type="project" value="UniProtKB-KW"/>
</dbReference>
<dbReference type="RefSeq" id="WP_377326665.1">
    <property type="nucleotide sequence ID" value="NZ_JBHUMZ010000003.1"/>
</dbReference>
<dbReference type="SUPFAM" id="SSF51735">
    <property type="entry name" value="NAD(P)-binding Rossmann-fold domains"/>
    <property type="match status" value="1"/>
</dbReference>
<evidence type="ECO:0000256" key="1">
    <source>
        <dbReference type="ARBA" id="ARBA00004651"/>
    </source>
</evidence>
<proteinExistence type="predicted"/>
<dbReference type="InterPro" id="IPR013099">
    <property type="entry name" value="K_chnl_dom"/>
</dbReference>
<dbReference type="Gene3D" id="1.10.287.70">
    <property type="match status" value="1"/>
</dbReference>
<evidence type="ECO:0000256" key="10">
    <source>
        <dbReference type="ARBA" id="ARBA00023303"/>
    </source>
</evidence>
<dbReference type="Proteomes" id="UP001597452">
    <property type="component" value="Unassembled WGS sequence"/>
</dbReference>
<dbReference type="EMBL" id="JBHUMZ010000003">
    <property type="protein sequence ID" value="MFD2637294.1"/>
    <property type="molecule type" value="Genomic_DNA"/>
</dbReference>
<accession>A0ABW5Q5P2</accession>
<sequence length="346" mass="39596">MFFALIKKRIQKIDNKLLYVILLIAFIFVSSYIIHYLEPETFTSYFTALWWIMTTVTTVGYGDLSPVTLAGQLYAMTVVYIVGIGLMGVVIGYIVDGIQEYRRKKEEGKLDYKEKGHYIIINYTKRSKETINELLNMQEKRDVVLIDESLEKTPFRHDRVHFISGNPAYVNTLHQANIKESHAVLIFASDDVKNYSLADGQTLLITTTIEGLGNHEEFEVYTIAEILYDHHISAFKHSKVDEFITPNQTSAHLIAKSATFKGASEMFRQLTSTNYGHDLYTIKKDPKWKTYRDAYNALLDYGATLLAEGERLGIAKKADERIPDNTELMIICDQETYEEISNNIPG</sequence>
<keyword evidence="6" id="KW-0630">Potassium</keyword>
<name>A0ABW5Q5P2_9BACI</name>
<dbReference type="Pfam" id="PF02254">
    <property type="entry name" value="TrkA_N"/>
    <property type="match status" value="1"/>
</dbReference>
<evidence type="ECO:0000256" key="7">
    <source>
        <dbReference type="ARBA" id="ARBA00022989"/>
    </source>
</evidence>
<feature type="transmembrane region" description="Helical" evidence="12">
    <location>
        <begin position="17"/>
        <end position="36"/>
    </location>
</feature>
<evidence type="ECO:0000313" key="15">
    <source>
        <dbReference type="Proteomes" id="UP001597452"/>
    </source>
</evidence>
<dbReference type="InterPro" id="IPR003148">
    <property type="entry name" value="RCK_N"/>
</dbReference>
<evidence type="ECO:0000256" key="2">
    <source>
        <dbReference type="ARBA" id="ARBA00022448"/>
    </source>
</evidence>
<dbReference type="PANTHER" id="PTHR10027:SF10">
    <property type="entry name" value="SLOWPOKE 2, ISOFORM D"/>
    <property type="match status" value="1"/>
</dbReference>
<evidence type="ECO:0000259" key="13">
    <source>
        <dbReference type="PROSITE" id="PS51201"/>
    </source>
</evidence>
<dbReference type="SUPFAM" id="SSF81324">
    <property type="entry name" value="Voltage-gated potassium channels"/>
    <property type="match status" value="1"/>
</dbReference>
<keyword evidence="2" id="KW-0813">Transport</keyword>
<keyword evidence="15" id="KW-1185">Reference proteome</keyword>
<comment type="subcellular location">
    <subcellularLocation>
        <location evidence="1">Cell membrane</location>
        <topology evidence="1">Multi-pass membrane protein</topology>
    </subcellularLocation>
</comment>
<evidence type="ECO:0000256" key="9">
    <source>
        <dbReference type="ARBA" id="ARBA00023136"/>
    </source>
</evidence>